<dbReference type="GO" id="GO:0016491">
    <property type="term" value="F:oxidoreductase activity"/>
    <property type="evidence" value="ECO:0007669"/>
    <property type="project" value="UniProtKB-KW"/>
</dbReference>
<dbReference type="CDD" id="cd02803">
    <property type="entry name" value="OYE_like_FMN_family"/>
    <property type="match status" value="1"/>
</dbReference>
<dbReference type="InterPro" id="IPR013785">
    <property type="entry name" value="Aldolase_TIM"/>
</dbReference>
<name>A0A382D975_9ZZZZ</name>
<feature type="non-terminal residue" evidence="4">
    <location>
        <position position="328"/>
    </location>
</feature>
<dbReference type="PANTHER" id="PTHR43656">
    <property type="entry name" value="BINDING OXIDOREDUCTASE, PUTATIVE (AFU_ORTHOLOGUE AFUA_2G08260)-RELATED"/>
    <property type="match status" value="1"/>
</dbReference>
<feature type="domain" description="NADH:flavin oxidoreductase/NADH oxidase N-terminal" evidence="3">
    <location>
        <begin position="21"/>
        <end position="326"/>
    </location>
</feature>
<proteinExistence type="predicted"/>
<reference evidence="4" key="1">
    <citation type="submission" date="2018-05" db="EMBL/GenBank/DDBJ databases">
        <authorList>
            <person name="Lanie J.A."/>
            <person name="Ng W.-L."/>
            <person name="Kazmierczak K.M."/>
            <person name="Andrzejewski T.M."/>
            <person name="Davidsen T.M."/>
            <person name="Wayne K.J."/>
            <person name="Tettelin H."/>
            <person name="Glass J.I."/>
            <person name="Rusch D."/>
            <person name="Podicherti R."/>
            <person name="Tsui H.-C.T."/>
            <person name="Winkler M.E."/>
        </authorList>
    </citation>
    <scope>NUCLEOTIDE SEQUENCE</scope>
</reference>
<accession>A0A382D975</accession>
<dbReference type="InterPro" id="IPR051799">
    <property type="entry name" value="NADH_flavin_oxidoreductase"/>
</dbReference>
<dbReference type="Gene3D" id="3.20.20.70">
    <property type="entry name" value="Aldolase class I"/>
    <property type="match status" value="1"/>
</dbReference>
<evidence type="ECO:0000313" key="4">
    <source>
        <dbReference type="EMBL" id="SVB34592.1"/>
    </source>
</evidence>
<dbReference type="PANTHER" id="PTHR43656:SF2">
    <property type="entry name" value="BINDING OXIDOREDUCTASE, PUTATIVE (AFU_ORTHOLOGUE AFUA_2G08260)-RELATED"/>
    <property type="match status" value="1"/>
</dbReference>
<dbReference type="Pfam" id="PF00724">
    <property type="entry name" value="Oxidored_FMN"/>
    <property type="match status" value="1"/>
</dbReference>
<organism evidence="4">
    <name type="scientific">marine metagenome</name>
    <dbReference type="NCBI Taxonomy" id="408172"/>
    <lineage>
        <taxon>unclassified sequences</taxon>
        <taxon>metagenomes</taxon>
        <taxon>ecological metagenomes</taxon>
    </lineage>
</organism>
<dbReference type="EMBL" id="UINC01038098">
    <property type="protein sequence ID" value="SVB34592.1"/>
    <property type="molecule type" value="Genomic_DNA"/>
</dbReference>
<dbReference type="GO" id="GO:0010181">
    <property type="term" value="F:FMN binding"/>
    <property type="evidence" value="ECO:0007669"/>
    <property type="project" value="InterPro"/>
</dbReference>
<keyword evidence="1" id="KW-0285">Flavoprotein</keyword>
<evidence type="ECO:0000256" key="1">
    <source>
        <dbReference type="ARBA" id="ARBA00022630"/>
    </source>
</evidence>
<sequence>MIQHKQPGPSDSFIFNRTGHRLRNRTVLAAMTNKQSHSDGTLSDAEIKWLTRRAKGGFGIITTAAAHVSKDGQGWDGELGLFDDMHIDKLTTLTDSIHTHGSLSFAQLFHGGMRAPQYLTAKTPISASKIPCDESKSGFTRSASEKDIKRIINNFTAAAVRCVKAGFDGIELHGAHGYLISQFLGTKTNMRKDEWGGDLKNRSRFLIEIYRSIKENVPDSFIVGIRISPEISDLGINLDDSINLAGFLRDEGIDYLHISCWDAFAKSKEYPDDPRRLTEWFTHSLDDLPPIISTGSVWSRSDAQELMNQGADLIGVARVGIPYPGWAK</sequence>
<dbReference type="InterPro" id="IPR001155">
    <property type="entry name" value="OxRdtase_FMN_N"/>
</dbReference>
<evidence type="ECO:0000259" key="3">
    <source>
        <dbReference type="Pfam" id="PF00724"/>
    </source>
</evidence>
<evidence type="ECO:0000256" key="2">
    <source>
        <dbReference type="ARBA" id="ARBA00023002"/>
    </source>
</evidence>
<keyword evidence="2" id="KW-0560">Oxidoreductase</keyword>
<protein>
    <recommendedName>
        <fullName evidence="3">NADH:flavin oxidoreductase/NADH oxidase N-terminal domain-containing protein</fullName>
    </recommendedName>
</protein>
<gene>
    <name evidence="4" type="ORF">METZ01_LOCUS187446</name>
</gene>
<dbReference type="SUPFAM" id="SSF51395">
    <property type="entry name" value="FMN-linked oxidoreductases"/>
    <property type="match status" value="1"/>
</dbReference>
<dbReference type="AlphaFoldDB" id="A0A382D975"/>